<sequence>MDEFCLEHPTNVDRCSRHARLVLVDEASPRYAQVRELFQNGWRHPEKPVPSLRAIYKVVAPESKIAPFLKYQSSVMTTSWWSPFIRAGTEALLFHGTNRACLLGETPNNLKPCKLPKCCLCSIIRESFDVQKCGNKHKFSRFGKGIYTSSCSSKADDYAKSTARKAKYQVLLLNRVALGKTYKLQRNADHLTSPPPGYHSVFGVPGVELNYEETVVYSNDAIRPGYLIVYGDPPDAHEDGVAESLRRFFRTLH</sequence>
<evidence type="ECO:0000313" key="3">
    <source>
        <dbReference type="EMBL" id="CAL1717322.1"/>
    </source>
</evidence>
<keyword evidence="1" id="KW-0328">Glycosyltransferase</keyword>
<dbReference type="SUPFAM" id="SSF56399">
    <property type="entry name" value="ADP-ribosylation"/>
    <property type="match status" value="1"/>
</dbReference>
<dbReference type="Pfam" id="PF00644">
    <property type="entry name" value="PARP"/>
    <property type="match status" value="1"/>
</dbReference>
<proteinExistence type="predicted"/>
<dbReference type="InterPro" id="IPR051712">
    <property type="entry name" value="ARTD-AVP"/>
</dbReference>
<keyword evidence="4" id="KW-1185">Reference proteome</keyword>
<gene>
    <name evidence="3" type="ORF">GFSPODELE1_LOCUS11168</name>
</gene>
<evidence type="ECO:0000256" key="1">
    <source>
        <dbReference type="RuleBase" id="RU362114"/>
    </source>
</evidence>
<dbReference type="Proteomes" id="UP001497453">
    <property type="component" value="Chromosome 9"/>
</dbReference>
<dbReference type="EC" id="2.4.2.-" evidence="1"/>
<dbReference type="PANTHER" id="PTHR45740:SF2">
    <property type="entry name" value="POLY [ADP-RIBOSE] POLYMERASE"/>
    <property type="match status" value="1"/>
</dbReference>
<dbReference type="PANTHER" id="PTHR45740">
    <property type="entry name" value="POLY [ADP-RIBOSE] POLYMERASE"/>
    <property type="match status" value="1"/>
</dbReference>
<evidence type="ECO:0000313" key="4">
    <source>
        <dbReference type="Proteomes" id="UP001497453"/>
    </source>
</evidence>
<keyword evidence="1" id="KW-0520">NAD</keyword>
<reference evidence="4" key="1">
    <citation type="submission" date="2024-04" db="EMBL/GenBank/DDBJ databases">
        <authorList>
            <person name="Shaw F."/>
            <person name="Minotto A."/>
        </authorList>
    </citation>
    <scope>NUCLEOTIDE SEQUENCE [LARGE SCALE GENOMIC DNA]</scope>
</reference>
<dbReference type="EMBL" id="OZ037952">
    <property type="protein sequence ID" value="CAL1717322.1"/>
    <property type="molecule type" value="Genomic_DNA"/>
</dbReference>
<keyword evidence="1" id="KW-0808">Transferase</keyword>
<evidence type="ECO:0000259" key="2">
    <source>
        <dbReference type="PROSITE" id="PS51059"/>
    </source>
</evidence>
<dbReference type="Gene3D" id="3.90.228.10">
    <property type="match status" value="1"/>
</dbReference>
<accession>A0ABP1ECB9</accession>
<dbReference type="InterPro" id="IPR012317">
    <property type="entry name" value="Poly(ADP-ribose)pol_cat_dom"/>
</dbReference>
<feature type="domain" description="PARP catalytic" evidence="2">
    <location>
        <begin position="8"/>
        <end position="239"/>
    </location>
</feature>
<protein>
    <recommendedName>
        <fullName evidence="1">Poly [ADP-ribose] polymerase</fullName>
        <shortName evidence="1">PARP</shortName>
        <ecNumber evidence="1">2.4.2.-</ecNumber>
    </recommendedName>
</protein>
<name>A0ABP1ECB9_9APHY</name>
<organism evidence="3 4">
    <name type="scientific">Somion occarium</name>
    <dbReference type="NCBI Taxonomy" id="3059160"/>
    <lineage>
        <taxon>Eukaryota</taxon>
        <taxon>Fungi</taxon>
        <taxon>Dikarya</taxon>
        <taxon>Basidiomycota</taxon>
        <taxon>Agaricomycotina</taxon>
        <taxon>Agaricomycetes</taxon>
        <taxon>Polyporales</taxon>
        <taxon>Cerrenaceae</taxon>
        <taxon>Somion</taxon>
    </lineage>
</organism>
<dbReference type="PROSITE" id="PS51059">
    <property type="entry name" value="PARP_CATALYTIC"/>
    <property type="match status" value="1"/>
</dbReference>